<sequence length="301" mass="33569">MTESELRARLDGMFRREEHLCAELVVRELAEAGGKDPQDAVRMATGFCSGLARTCGQCGAVSGAVMGMGLLAGHTAETGDYDPVYAIVQEFKENFEKEFGSTNCFGLIECDFNTAEGQQRYKEEDKREKCLDAVVFSVETALSILREHGYLAEEAVFTNSRLAPCGLVCGNCVAFEGGPVQRLSSGLKAQLGDNFAEYAKRFEGMNPVFSKYADFAELLDFLASGSCTGCREQGCLFQSCRVTECVREQGVDYCFQCGEFPCDRHGFPERLETIWRRNNNRMQETGSTEWFRLCKDKPRYP</sequence>
<reference evidence="1" key="1">
    <citation type="submission" date="2022-08" db="EMBL/GenBank/DDBJ databases">
        <title>Genome Sequence of the sulphate-reducing bacterium, Pseudodesulfovibrio portus JCM14722.</title>
        <authorList>
            <person name="Kondo R."/>
            <person name="Kataoka T."/>
        </authorList>
    </citation>
    <scope>NUCLEOTIDE SEQUENCE</scope>
    <source>
        <strain evidence="1">JCM 14722</strain>
    </source>
</reference>
<evidence type="ECO:0000313" key="2">
    <source>
        <dbReference type="Proteomes" id="UP001061361"/>
    </source>
</evidence>
<dbReference type="InterPro" id="IPR024227">
    <property type="entry name" value="DUF3795"/>
</dbReference>
<dbReference type="NCBIfam" id="TIGR01909">
    <property type="entry name" value="C_GCAxxG_C_C"/>
    <property type="match status" value="1"/>
</dbReference>
<dbReference type="Pfam" id="PF12675">
    <property type="entry name" value="DUF3795"/>
    <property type="match status" value="1"/>
</dbReference>
<dbReference type="InterPro" id="IPR010181">
    <property type="entry name" value="CGCAxxGCC_motif"/>
</dbReference>
<evidence type="ECO:0008006" key="3">
    <source>
        <dbReference type="Google" id="ProtNLM"/>
    </source>
</evidence>
<accession>A0ABN6RTX5</accession>
<keyword evidence="2" id="KW-1185">Reference proteome</keyword>
<dbReference type="Proteomes" id="UP001061361">
    <property type="component" value="Chromosome"/>
</dbReference>
<organism evidence="1 2">
    <name type="scientific">Pseudodesulfovibrio portus</name>
    <dbReference type="NCBI Taxonomy" id="231439"/>
    <lineage>
        <taxon>Bacteria</taxon>
        <taxon>Pseudomonadati</taxon>
        <taxon>Thermodesulfobacteriota</taxon>
        <taxon>Desulfovibrionia</taxon>
        <taxon>Desulfovibrionales</taxon>
        <taxon>Desulfovibrionaceae</taxon>
    </lineage>
</organism>
<proteinExistence type="predicted"/>
<name>A0ABN6RTX5_9BACT</name>
<protein>
    <recommendedName>
        <fullName evidence="3">C_GCAxxG_C_C family protein</fullName>
    </recommendedName>
</protein>
<dbReference type="Pfam" id="PF09719">
    <property type="entry name" value="C_GCAxxG_C_C"/>
    <property type="match status" value="1"/>
</dbReference>
<dbReference type="RefSeq" id="WP_264981046.1">
    <property type="nucleotide sequence ID" value="NZ_AP026708.1"/>
</dbReference>
<gene>
    <name evidence="1" type="ORF">JCM14722_16960</name>
</gene>
<dbReference type="EMBL" id="AP026708">
    <property type="protein sequence ID" value="BDQ34154.1"/>
    <property type="molecule type" value="Genomic_DNA"/>
</dbReference>
<evidence type="ECO:0000313" key="1">
    <source>
        <dbReference type="EMBL" id="BDQ34154.1"/>
    </source>
</evidence>